<dbReference type="EMBL" id="JBHFEH010000009">
    <property type="protein sequence ID" value="KAL2055922.1"/>
    <property type="molecule type" value="Genomic_DNA"/>
</dbReference>
<evidence type="ECO:0000259" key="1">
    <source>
        <dbReference type="PROSITE" id="PS51388"/>
    </source>
</evidence>
<evidence type="ECO:0000313" key="3">
    <source>
        <dbReference type="Proteomes" id="UP001590951"/>
    </source>
</evidence>
<name>A0ABR4BES3_9LECA</name>
<accession>A0ABR4BES3</accession>
<dbReference type="InterPro" id="IPR020850">
    <property type="entry name" value="GED_dom"/>
</dbReference>
<organism evidence="2 3">
    <name type="scientific">Lepraria finkii</name>
    <dbReference type="NCBI Taxonomy" id="1340010"/>
    <lineage>
        <taxon>Eukaryota</taxon>
        <taxon>Fungi</taxon>
        <taxon>Dikarya</taxon>
        <taxon>Ascomycota</taxon>
        <taxon>Pezizomycotina</taxon>
        <taxon>Lecanoromycetes</taxon>
        <taxon>OSLEUM clade</taxon>
        <taxon>Lecanoromycetidae</taxon>
        <taxon>Lecanorales</taxon>
        <taxon>Lecanorineae</taxon>
        <taxon>Stereocaulaceae</taxon>
        <taxon>Lepraria</taxon>
    </lineage>
</organism>
<keyword evidence="3" id="KW-1185">Reference proteome</keyword>
<dbReference type="Proteomes" id="UP001590951">
    <property type="component" value="Unassembled WGS sequence"/>
</dbReference>
<evidence type="ECO:0000313" key="2">
    <source>
        <dbReference type="EMBL" id="KAL2055922.1"/>
    </source>
</evidence>
<reference evidence="2 3" key="1">
    <citation type="submission" date="2024-09" db="EMBL/GenBank/DDBJ databases">
        <title>Rethinking Asexuality: The Enigmatic Case of Functional Sexual Genes in Lepraria (Stereocaulaceae).</title>
        <authorList>
            <person name="Doellman M."/>
            <person name="Sun Y."/>
            <person name="Barcenas-Pena A."/>
            <person name="Lumbsch H.T."/>
            <person name="Grewe F."/>
        </authorList>
    </citation>
    <scope>NUCLEOTIDE SEQUENCE [LARGE SCALE GENOMIC DNA]</scope>
    <source>
        <strain evidence="2 3">Grewe 0041</strain>
    </source>
</reference>
<comment type="caution">
    <text evidence="2">The sequence shown here is derived from an EMBL/GenBank/DDBJ whole genome shotgun (WGS) entry which is preliminary data.</text>
</comment>
<protein>
    <recommendedName>
        <fullName evidence="1">GED domain-containing protein</fullName>
    </recommendedName>
</protein>
<gene>
    <name evidence="2" type="ORF">ABVK25_003564</name>
</gene>
<feature type="domain" description="GED" evidence="1">
    <location>
        <begin position="6"/>
        <end position="93"/>
    </location>
</feature>
<proteinExistence type="predicted"/>
<dbReference type="PROSITE" id="PS51388">
    <property type="entry name" value="GED"/>
    <property type="match status" value="1"/>
</dbReference>
<sequence>MENVSCEEAFDCVFIIYEVSQKTFVAYITTPFVERHMIRGLEMIFSPVIVNGLSESTVEKIASEPAAAKRHRLLLKDRIEKLKDGQKIFRGVM</sequence>